<evidence type="ECO:0000256" key="8">
    <source>
        <dbReference type="SAM" id="Phobius"/>
    </source>
</evidence>
<dbReference type="Gene3D" id="3.30.565.10">
    <property type="entry name" value="Histidine kinase-like ATPase, C-terminal domain"/>
    <property type="match status" value="1"/>
</dbReference>
<dbReference type="InterPro" id="IPR005467">
    <property type="entry name" value="His_kinase_dom"/>
</dbReference>
<proteinExistence type="predicted"/>
<dbReference type="Gene3D" id="6.10.340.10">
    <property type="match status" value="1"/>
</dbReference>
<dbReference type="GO" id="GO:0005886">
    <property type="term" value="C:plasma membrane"/>
    <property type="evidence" value="ECO:0007669"/>
    <property type="project" value="TreeGrafter"/>
</dbReference>
<evidence type="ECO:0000313" key="11">
    <source>
        <dbReference type="EMBL" id="CAB4585992.1"/>
    </source>
</evidence>
<keyword evidence="3" id="KW-0597">Phosphoprotein</keyword>
<comment type="catalytic activity">
    <reaction evidence="1">
        <text>ATP + protein L-histidine = ADP + protein N-phospho-L-histidine.</text>
        <dbReference type="EC" id="2.7.13.3"/>
    </reaction>
</comment>
<feature type="domain" description="HAMP" evidence="10">
    <location>
        <begin position="117"/>
        <end position="162"/>
    </location>
</feature>
<dbReference type="Gene3D" id="1.10.287.130">
    <property type="match status" value="1"/>
</dbReference>
<dbReference type="CDD" id="cd00082">
    <property type="entry name" value="HisKA"/>
    <property type="match status" value="1"/>
</dbReference>
<dbReference type="GO" id="GO:0000155">
    <property type="term" value="F:phosphorelay sensor kinase activity"/>
    <property type="evidence" value="ECO:0007669"/>
    <property type="project" value="InterPro"/>
</dbReference>
<dbReference type="CDD" id="cd06225">
    <property type="entry name" value="HAMP"/>
    <property type="match status" value="1"/>
</dbReference>
<evidence type="ECO:0000256" key="3">
    <source>
        <dbReference type="ARBA" id="ARBA00022553"/>
    </source>
</evidence>
<dbReference type="Pfam" id="PF00512">
    <property type="entry name" value="HisKA"/>
    <property type="match status" value="1"/>
</dbReference>
<dbReference type="InterPro" id="IPR050351">
    <property type="entry name" value="BphY/WalK/GraS-like"/>
</dbReference>
<keyword evidence="8" id="KW-0472">Membrane</keyword>
<dbReference type="InterPro" id="IPR003660">
    <property type="entry name" value="HAMP_dom"/>
</dbReference>
<dbReference type="EC" id="2.7.13.3" evidence="2"/>
<feature type="transmembrane region" description="Helical" evidence="8">
    <location>
        <begin position="56"/>
        <end position="77"/>
    </location>
</feature>
<dbReference type="GO" id="GO:0016036">
    <property type="term" value="P:cellular response to phosphate starvation"/>
    <property type="evidence" value="ECO:0007669"/>
    <property type="project" value="TreeGrafter"/>
</dbReference>
<dbReference type="InterPro" id="IPR036097">
    <property type="entry name" value="HisK_dim/P_sf"/>
</dbReference>
<gene>
    <name evidence="11" type="ORF">UFOPK1493_03417</name>
</gene>
<accession>A0A6J6FAR7</accession>
<dbReference type="PROSITE" id="PS50109">
    <property type="entry name" value="HIS_KIN"/>
    <property type="match status" value="1"/>
</dbReference>
<sequence>MTAVTIGGVLATESWWSAVADQPVATTLTALLLAAMSAAAGLALRRVTRRTRSLRHLVLAITLASLAIGAAAALLLARLMVLDADGARTALGVLATTAVFATLLALVASVPLGRDAQRVESAVRRLEAGDRSGRTGVDRADELGHVARALDELTVRLDELERERVTFEEERRMMLSSVGHDLRTPLAALRAALEALVDGVAPDPDRYLRSMVRDVEVLGSLVDDLFLLARIESGRLELLREPLDLAELADEAIEALAPAAAASHVTLHLRSPGRVAVDGSASALGRVIRNLIDNAIRHAPPSSTVVVEVDAAGTVRVIDEGPGFPPDFAPFERFTRADPSRTRATGGSGLGLVIARGLVEAHGGRIWIEHTGGGRVAFELPAA</sequence>
<reference evidence="11" key="1">
    <citation type="submission" date="2020-05" db="EMBL/GenBank/DDBJ databases">
        <authorList>
            <person name="Chiriac C."/>
            <person name="Salcher M."/>
            <person name="Ghai R."/>
            <person name="Kavagutti S V."/>
        </authorList>
    </citation>
    <scope>NUCLEOTIDE SEQUENCE</scope>
</reference>
<feature type="domain" description="Histidine kinase" evidence="9">
    <location>
        <begin position="177"/>
        <end position="383"/>
    </location>
</feature>
<dbReference type="AlphaFoldDB" id="A0A6J6FAR7"/>
<dbReference type="Pfam" id="PF02518">
    <property type="entry name" value="HATPase_c"/>
    <property type="match status" value="1"/>
</dbReference>
<dbReference type="SMART" id="SM00388">
    <property type="entry name" value="HisKA"/>
    <property type="match status" value="1"/>
</dbReference>
<dbReference type="SMART" id="SM00387">
    <property type="entry name" value="HATPase_c"/>
    <property type="match status" value="1"/>
</dbReference>
<keyword evidence="8" id="KW-1133">Transmembrane helix</keyword>
<evidence type="ECO:0000259" key="10">
    <source>
        <dbReference type="PROSITE" id="PS50885"/>
    </source>
</evidence>
<organism evidence="11">
    <name type="scientific">freshwater metagenome</name>
    <dbReference type="NCBI Taxonomy" id="449393"/>
    <lineage>
        <taxon>unclassified sequences</taxon>
        <taxon>metagenomes</taxon>
        <taxon>ecological metagenomes</taxon>
    </lineage>
</organism>
<evidence type="ECO:0000256" key="2">
    <source>
        <dbReference type="ARBA" id="ARBA00012438"/>
    </source>
</evidence>
<evidence type="ECO:0000259" key="9">
    <source>
        <dbReference type="PROSITE" id="PS50109"/>
    </source>
</evidence>
<keyword evidence="7" id="KW-0175">Coiled coil</keyword>
<dbReference type="SUPFAM" id="SSF47384">
    <property type="entry name" value="Homodimeric domain of signal transducing histidine kinase"/>
    <property type="match status" value="1"/>
</dbReference>
<dbReference type="InterPro" id="IPR036890">
    <property type="entry name" value="HATPase_C_sf"/>
</dbReference>
<evidence type="ECO:0000256" key="6">
    <source>
        <dbReference type="ARBA" id="ARBA00023012"/>
    </source>
</evidence>
<dbReference type="InterPro" id="IPR004358">
    <property type="entry name" value="Sig_transdc_His_kin-like_C"/>
</dbReference>
<evidence type="ECO:0000256" key="1">
    <source>
        <dbReference type="ARBA" id="ARBA00000085"/>
    </source>
</evidence>
<keyword evidence="5" id="KW-0418">Kinase</keyword>
<dbReference type="SUPFAM" id="SSF55874">
    <property type="entry name" value="ATPase domain of HSP90 chaperone/DNA topoisomerase II/histidine kinase"/>
    <property type="match status" value="1"/>
</dbReference>
<dbReference type="PRINTS" id="PR00344">
    <property type="entry name" value="BCTRLSENSOR"/>
</dbReference>
<dbReference type="InterPro" id="IPR003594">
    <property type="entry name" value="HATPase_dom"/>
</dbReference>
<dbReference type="PROSITE" id="PS50885">
    <property type="entry name" value="HAMP"/>
    <property type="match status" value="1"/>
</dbReference>
<feature type="transmembrane region" description="Helical" evidence="8">
    <location>
        <begin position="24"/>
        <end position="44"/>
    </location>
</feature>
<dbReference type="EMBL" id="CAEZSR010000189">
    <property type="protein sequence ID" value="CAB4585992.1"/>
    <property type="molecule type" value="Genomic_DNA"/>
</dbReference>
<keyword evidence="8" id="KW-0812">Transmembrane</keyword>
<feature type="transmembrane region" description="Helical" evidence="8">
    <location>
        <begin position="89"/>
        <end position="108"/>
    </location>
</feature>
<evidence type="ECO:0000256" key="5">
    <source>
        <dbReference type="ARBA" id="ARBA00022777"/>
    </source>
</evidence>
<keyword evidence="6" id="KW-0902">Two-component regulatory system</keyword>
<dbReference type="GO" id="GO:0004721">
    <property type="term" value="F:phosphoprotein phosphatase activity"/>
    <property type="evidence" value="ECO:0007669"/>
    <property type="project" value="TreeGrafter"/>
</dbReference>
<evidence type="ECO:0000256" key="4">
    <source>
        <dbReference type="ARBA" id="ARBA00022679"/>
    </source>
</evidence>
<dbReference type="PANTHER" id="PTHR45453:SF1">
    <property type="entry name" value="PHOSPHATE REGULON SENSOR PROTEIN PHOR"/>
    <property type="match status" value="1"/>
</dbReference>
<feature type="coiled-coil region" evidence="7">
    <location>
        <begin position="143"/>
        <end position="177"/>
    </location>
</feature>
<evidence type="ECO:0000256" key="7">
    <source>
        <dbReference type="SAM" id="Coils"/>
    </source>
</evidence>
<keyword evidence="4" id="KW-0808">Transferase</keyword>
<dbReference type="InterPro" id="IPR003661">
    <property type="entry name" value="HisK_dim/P_dom"/>
</dbReference>
<dbReference type="CDD" id="cd00075">
    <property type="entry name" value="HATPase"/>
    <property type="match status" value="1"/>
</dbReference>
<protein>
    <recommendedName>
        <fullName evidence="2">histidine kinase</fullName>
        <ecNumber evidence="2">2.7.13.3</ecNumber>
    </recommendedName>
</protein>
<name>A0A6J6FAR7_9ZZZZ</name>
<dbReference type="PANTHER" id="PTHR45453">
    <property type="entry name" value="PHOSPHATE REGULON SENSOR PROTEIN PHOR"/>
    <property type="match status" value="1"/>
</dbReference>